<evidence type="ECO:0000313" key="2">
    <source>
        <dbReference type="Proteomes" id="UP000078200"/>
    </source>
</evidence>
<dbReference type="AlphaFoldDB" id="A0A1A9VTJ5"/>
<proteinExistence type="predicted"/>
<evidence type="ECO:0000313" key="1">
    <source>
        <dbReference type="EnsemblMetazoa" id="GAUT047054-PA"/>
    </source>
</evidence>
<accession>A0A1A9VTJ5</accession>
<dbReference type="VEuPathDB" id="VectorBase:GAUT047054"/>
<dbReference type="Proteomes" id="UP000078200">
    <property type="component" value="Unassembled WGS sequence"/>
</dbReference>
<keyword evidence="2" id="KW-1185">Reference proteome</keyword>
<organism evidence="1 2">
    <name type="scientific">Glossina austeni</name>
    <name type="common">Savannah tsetse fly</name>
    <dbReference type="NCBI Taxonomy" id="7395"/>
    <lineage>
        <taxon>Eukaryota</taxon>
        <taxon>Metazoa</taxon>
        <taxon>Ecdysozoa</taxon>
        <taxon>Arthropoda</taxon>
        <taxon>Hexapoda</taxon>
        <taxon>Insecta</taxon>
        <taxon>Pterygota</taxon>
        <taxon>Neoptera</taxon>
        <taxon>Endopterygota</taxon>
        <taxon>Diptera</taxon>
        <taxon>Brachycera</taxon>
        <taxon>Muscomorpha</taxon>
        <taxon>Hippoboscoidea</taxon>
        <taxon>Glossinidae</taxon>
        <taxon>Glossina</taxon>
    </lineage>
</organism>
<protein>
    <submittedName>
        <fullName evidence="1">Uncharacterized protein</fullName>
    </submittedName>
</protein>
<dbReference type="EnsemblMetazoa" id="GAUT047054-RA">
    <property type="protein sequence ID" value="GAUT047054-PA"/>
    <property type="gene ID" value="GAUT047054"/>
</dbReference>
<sequence>MKFVRNMSNIKVKPSSLYVWLVIARDDSYHKLAYRRILRNCLVSQDVDTMLDRYTIEMALGASQRSPITAVAVVATTPGATPTTSISTLSIATPPWAAPQFNSLV</sequence>
<reference evidence="1" key="1">
    <citation type="submission" date="2020-05" db="UniProtKB">
        <authorList>
            <consortium name="EnsemblMetazoa"/>
        </authorList>
    </citation>
    <scope>IDENTIFICATION</scope>
    <source>
        <strain evidence="1">TTRI</strain>
    </source>
</reference>
<name>A0A1A9VTJ5_GLOAU</name>